<comment type="caution">
    <text evidence="2">The sequence shown here is derived from an EMBL/GenBank/DDBJ whole genome shotgun (WGS) entry which is preliminary data.</text>
</comment>
<dbReference type="RefSeq" id="WP_231815005.1">
    <property type="nucleotide sequence ID" value="NZ_JAJOZR010000007.1"/>
</dbReference>
<keyword evidence="3" id="KW-1185">Reference proteome</keyword>
<sequence>MDSEILIFAAMNVIGGLLALGFVHFYYLPNVETSRIEPALYDVTQRENISTEPMRR</sequence>
<gene>
    <name evidence="2" type="ORF">LRX75_13105</name>
</gene>
<evidence type="ECO:0000313" key="2">
    <source>
        <dbReference type="EMBL" id="MCD7109977.1"/>
    </source>
</evidence>
<name>A0A9X1T0Y6_9HYPH</name>
<protein>
    <submittedName>
        <fullName evidence="2">Uncharacterized protein</fullName>
    </submittedName>
</protein>
<keyword evidence="1" id="KW-0812">Transmembrane</keyword>
<proteinExistence type="predicted"/>
<evidence type="ECO:0000256" key="1">
    <source>
        <dbReference type="SAM" id="Phobius"/>
    </source>
</evidence>
<accession>A0A9X1T0Y6</accession>
<feature type="transmembrane region" description="Helical" evidence="1">
    <location>
        <begin position="6"/>
        <end position="28"/>
    </location>
</feature>
<organism evidence="2 3">
    <name type="scientific">Rhizobium quercicola</name>
    <dbReference type="NCBI Taxonomy" id="2901226"/>
    <lineage>
        <taxon>Bacteria</taxon>
        <taxon>Pseudomonadati</taxon>
        <taxon>Pseudomonadota</taxon>
        <taxon>Alphaproteobacteria</taxon>
        <taxon>Hyphomicrobiales</taxon>
        <taxon>Rhizobiaceae</taxon>
        <taxon>Rhizobium/Agrobacterium group</taxon>
        <taxon>Rhizobium</taxon>
    </lineage>
</organism>
<keyword evidence="1" id="KW-0472">Membrane</keyword>
<keyword evidence="1" id="KW-1133">Transmembrane helix</keyword>
<reference evidence="2" key="1">
    <citation type="submission" date="2021-12" db="EMBL/GenBank/DDBJ databases">
        <authorList>
            <person name="Li Y."/>
        </authorList>
    </citation>
    <scope>NUCLEOTIDE SEQUENCE</scope>
    <source>
        <strain evidence="2">DKSPLA3</strain>
    </source>
</reference>
<dbReference type="Proteomes" id="UP001139089">
    <property type="component" value="Unassembled WGS sequence"/>
</dbReference>
<dbReference type="EMBL" id="JAJOZR010000007">
    <property type="protein sequence ID" value="MCD7109977.1"/>
    <property type="molecule type" value="Genomic_DNA"/>
</dbReference>
<evidence type="ECO:0000313" key="3">
    <source>
        <dbReference type="Proteomes" id="UP001139089"/>
    </source>
</evidence>
<dbReference type="AlphaFoldDB" id="A0A9X1T0Y6"/>